<geneLocation type="mitochondrion" evidence="2"/>
<reference evidence="2" key="1">
    <citation type="submission" date="2001-07" db="EMBL/GenBank/DDBJ databases">
        <authorList>
            <person name="Lang F.B.F."/>
        </authorList>
    </citation>
    <scope>NUCLEOTIDE SEQUENCE</scope>
</reference>
<gene>
    <name evidence="2" type="primary">orf162</name>
</gene>
<reference evidence="2" key="2">
    <citation type="journal article" date="2002" name="Mol. Biol. Evol.">
        <title>Hyaloraphidium curvatum: a linear mitochondrial genome, tRNA editing, and an evolutionary link to lower fungi.</title>
        <authorList>
            <person name="Forget L."/>
            <person name="Ustinova J."/>
            <person name="Wang Z."/>
            <person name="Huss V.A."/>
            <person name="Franz Lang B."/>
        </authorList>
    </citation>
    <scope>NUCLEOTIDE SEQUENCE</scope>
</reference>
<feature type="transmembrane region" description="Helical" evidence="1">
    <location>
        <begin position="12"/>
        <end position="35"/>
    </location>
</feature>
<keyword evidence="1" id="KW-0472">Membrane</keyword>
<feature type="transmembrane region" description="Helical" evidence="1">
    <location>
        <begin position="55"/>
        <end position="74"/>
    </location>
</feature>
<name>Q950Q3_SPIPN</name>
<evidence type="ECO:0000256" key="1">
    <source>
        <dbReference type="SAM" id="Phobius"/>
    </source>
</evidence>
<dbReference type="AlphaFoldDB" id="Q950Q3"/>
<keyword evidence="2" id="KW-0496">Mitochondrion</keyword>
<evidence type="ECO:0000313" key="2">
    <source>
        <dbReference type="EMBL" id="AAK84255.1"/>
    </source>
</evidence>
<organism evidence="2">
    <name type="scientific">Spizellomyces punctatus</name>
    <dbReference type="NCBI Taxonomy" id="109760"/>
    <lineage>
        <taxon>Eukaryota</taxon>
        <taxon>Fungi</taxon>
        <taxon>Fungi incertae sedis</taxon>
        <taxon>Chytridiomycota</taxon>
        <taxon>Chytridiomycota incertae sedis</taxon>
        <taxon>Chytridiomycetes</taxon>
        <taxon>Spizellomycetales</taxon>
        <taxon>Spizellomycetaceae</taxon>
        <taxon>Spizellomyces</taxon>
    </lineage>
</organism>
<dbReference type="GeneID" id="809648"/>
<sequence length="162" mass="19585">MVQKYLVIIRLNLMLLFFLNIYLLILYVEVLFLFVMLVEYILDLIFNMVKLIVKLLKLFILEIVYIFCLLLLLIRRNLLMLERMLLKGDFPHEFASKDTINYIGPHPNKEEGGRLFDFRIECLRYLETAVKLLVNRLNEHEKHEFNVYEKEKYGVIYLLLHL</sequence>
<keyword evidence="1" id="KW-1133">Transmembrane helix</keyword>
<accession>Q950Q3</accession>
<keyword evidence="1" id="KW-0812">Transmembrane</keyword>
<dbReference type="EMBL" id="AF404303">
    <property type="protein sequence ID" value="AAK84255.1"/>
    <property type="molecule type" value="Genomic_DNA"/>
</dbReference>
<proteinExistence type="predicted"/>
<protein>
    <submittedName>
        <fullName evidence="2">Orf162</fullName>
    </submittedName>
</protein>
<dbReference type="RefSeq" id="NP_150326.1">
    <property type="nucleotide sequence ID" value="NC_003052.1"/>
</dbReference>